<dbReference type="AlphaFoldDB" id="A0A0E9WD00"/>
<evidence type="ECO:0000313" key="1">
    <source>
        <dbReference type="EMBL" id="JAH88201.1"/>
    </source>
</evidence>
<reference evidence="1" key="2">
    <citation type="journal article" date="2015" name="Fish Shellfish Immunol.">
        <title>Early steps in the European eel (Anguilla anguilla)-Vibrio vulnificus interaction in the gills: Role of the RtxA13 toxin.</title>
        <authorList>
            <person name="Callol A."/>
            <person name="Pajuelo D."/>
            <person name="Ebbesson L."/>
            <person name="Teles M."/>
            <person name="MacKenzie S."/>
            <person name="Amaro C."/>
        </authorList>
    </citation>
    <scope>NUCLEOTIDE SEQUENCE</scope>
</reference>
<sequence>MEKRNTAKKRNLSDLEIESEPISSIWQTEKWHRRKS</sequence>
<organism evidence="1">
    <name type="scientific">Anguilla anguilla</name>
    <name type="common">European freshwater eel</name>
    <name type="synonym">Muraena anguilla</name>
    <dbReference type="NCBI Taxonomy" id="7936"/>
    <lineage>
        <taxon>Eukaryota</taxon>
        <taxon>Metazoa</taxon>
        <taxon>Chordata</taxon>
        <taxon>Craniata</taxon>
        <taxon>Vertebrata</taxon>
        <taxon>Euteleostomi</taxon>
        <taxon>Actinopterygii</taxon>
        <taxon>Neopterygii</taxon>
        <taxon>Teleostei</taxon>
        <taxon>Anguilliformes</taxon>
        <taxon>Anguillidae</taxon>
        <taxon>Anguilla</taxon>
    </lineage>
</organism>
<reference evidence="1" key="1">
    <citation type="submission" date="2014-11" db="EMBL/GenBank/DDBJ databases">
        <authorList>
            <person name="Amaro Gonzalez C."/>
        </authorList>
    </citation>
    <scope>NUCLEOTIDE SEQUENCE</scope>
</reference>
<proteinExistence type="predicted"/>
<name>A0A0E9WD00_ANGAN</name>
<dbReference type="EMBL" id="GBXM01020376">
    <property type="protein sequence ID" value="JAH88201.1"/>
    <property type="molecule type" value="Transcribed_RNA"/>
</dbReference>
<protein>
    <submittedName>
        <fullName evidence="1">Uncharacterized protein</fullName>
    </submittedName>
</protein>
<accession>A0A0E9WD00</accession>